<reference evidence="1 2" key="1">
    <citation type="submission" date="2016-10" db="EMBL/GenBank/DDBJ databases">
        <authorList>
            <person name="de Groot N.N."/>
        </authorList>
    </citation>
    <scope>NUCLEOTIDE SEQUENCE [LARGE SCALE GENOMIC DNA]</scope>
    <source>
        <strain evidence="1 2">BS3655</strain>
    </source>
</reference>
<organism evidence="1 2">
    <name type="scientific">Pseudomonas frederiksbergensis</name>
    <dbReference type="NCBI Taxonomy" id="104087"/>
    <lineage>
        <taxon>Bacteria</taxon>
        <taxon>Pseudomonadati</taxon>
        <taxon>Pseudomonadota</taxon>
        <taxon>Gammaproteobacteria</taxon>
        <taxon>Pseudomonadales</taxon>
        <taxon>Pseudomonadaceae</taxon>
        <taxon>Pseudomonas</taxon>
    </lineage>
</organism>
<dbReference type="Proteomes" id="UP000183114">
    <property type="component" value="Unassembled WGS sequence"/>
</dbReference>
<dbReference type="RefSeq" id="WP_074875413.1">
    <property type="nucleotide sequence ID" value="NZ_FNTF01000002.1"/>
</dbReference>
<sequence>MGMRDEIQAEMVEAFDDPDGLADAVKPVAGIRKVAGEYDPDTGTAPEVTITYGGRGVFGSYLAKEIDGSLIQTTDEKLLVLQNELFITFLGASTAILAVPEIGDVIGGKRALNVSQDPVGATWTVQLRV</sequence>
<accession>A0A1H4ZJY6</accession>
<dbReference type="AlphaFoldDB" id="A0A1H4ZJY6"/>
<protein>
    <submittedName>
        <fullName evidence="1">Uncharacterized protein</fullName>
    </submittedName>
</protein>
<name>A0A1H4ZJY6_9PSED</name>
<dbReference type="EMBL" id="FNTF01000002">
    <property type="protein sequence ID" value="SED30546.1"/>
    <property type="molecule type" value="Genomic_DNA"/>
</dbReference>
<evidence type="ECO:0000313" key="2">
    <source>
        <dbReference type="Proteomes" id="UP000183114"/>
    </source>
</evidence>
<evidence type="ECO:0000313" key="1">
    <source>
        <dbReference type="EMBL" id="SED30546.1"/>
    </source>
</evidence>
<gene>
    <name evidence="1" type="ORF">SAMN04490185_3220</name>
</gene>
<proteinExistence type="predicted"/>